<sequence>MIILLKIAIDGLEKMSFAQYRQNLSERDSFEQTTIILK</sequence>
<accession>A0A653ZWP6</accession>
<protein>
    <submittedName>
        <fullName evidence="1">Uncharacterized protein</fullName>
    </submittedName>
</protein>
<reference evidence="1 2" key="1">
    <citation type="submission" date="2019-10" db="EMBL/GenBank/DDBJ databases">
        <authorList>
            <person name="Karimi E."/>
        </authorList>
    </citation>
    <scope>NUCLEOTIDE SEQUENCE [LARGE SCALE GENOMIC DNA]</scope>
    <source>
        <strain evidence="1">Sphingobacterium sp. 8BC</strain>
    </source>
</reference>
<organism evidence="1 2">
    <name type="scientific">Sphingobacterium multivorum</name>
    <dbReference type="NCBI Taxonomy" id="28454"/>
    <lineage>
        <taxon>Bacteria</taxon>
        <taxon>Pseudomonadati</taxon>
        <taxon>Bacteroidota</taxon>
        <taxon>Sphingobacteriia</taxon>
        <taxon>Sphingobacteriales</taxon>
        <taxon>Sphingobacteriaceae</taxon>
        <taxon>Sphingobacterium</taxon>
    </lineage>
</organism>
<evidence type="ECO:0000313" key="1">
    <source>
        <dbReference type="EMBL" id="VXC59407.1"/>
    </source>
</evidence>
<name>A0A653ZWP6_SPHMU</name>
<dbReference type="AlphaFoldDB" id="A0A653ZWP6"/>
<evidence type="ECO:0000313" key="2">
    <source>
        <dbReference type="Proteomes" id="UP000432350"/>
    </source>
</evidence>
<gene>
    <name evidence="1" type="ORF">SPHINGO8BC_150069</name>
</gene>
<proteinExistence type="predicted"/>
<dbReference type="Proteomes" id="UP000432350">
    <property type="component" value="Unassembled WGS sequence"/>
</dbReference>
<dbReference type="EMBL" id="CABWMV010000007">
    <property type="protein sequence ID" value="VXC59407.1"/>
    <property type="molecule type" value="Genomic_DNA"/>
</dbReference>